<name>A0A5J4KND1_9CHLR</name>
<organism evidence="2 3">
    <name type="scientific">Dictyobacter vulcani</name>
    <dbReference type="NCBI Taxonomy" id="2607529"/>
    <lineage>
        <taxon>Bacteria</taxon>
        <taxon>Bacillati</taxon>
        <taxon>Chloroflexota</taxon>
        <taxon>Ktedonobacteria</taxon>
        <taxon>Ktedonobacterales</taxon>
        <taxon>Dictyobacteraceae</taxon>
        <taxon>Dictyobacter</taxon>
    </lineage>
</organism>
<evidence type="ECO:0000313" key="3">
    <source>
        <dbReference type="Proteomes" id="UP000326912"/>
    </source>
</evidence>
<evidence type="ECO:0000256" key="1">
    <source>
        <dbReference type="SAM" id="MobiDB-lite"/>
    </source>
</evidence>
<feature type="compositionally biased region" description="Polar residues" evidence="1">
    <location>
        <begin position="73"/>
        <end position="82"/>
    </location>
</feature>
<comment type="caution">
    <text evidence="2">The sequence shown here is derived from an EMBL/GenBank/DDBJ whole genome shotgun (WGS) entry which is preliminary data.</text>
</comment>
<dbReference type="EMBL" id="BKZW01000003">
    <property type="protein sequence ID" value="GER91198.1"/>
    <property type="molecule type" value="Genomic_DNA"/>
</dbReference>
<protein>
    <submittedName>
        <fullName evidence="2">Uncharacterized protein</fullName>
    </submittedName>
</protein>
<dbReference type="RefSeq" id="WP_151758862.1">
    <property type="nucleotide sequence ID" value="NZ_BKZW01000003.1"/>
</dbReference>
<proteinExistence type="predicted"/>
<sequence>MRLIRQSDGSYMPQLTTIWEVEELAARPDAWVPICRVGKVEAIGEIHSETLKIRLYPESQIRNREIVALASGAATSTENNTESDLRRELSLQAENSP</sequence>
<dbReference type="Proteomes" id="UP000326912">
    <property type="component" value="Unassembled WGS sequence"/>
</dbReference>
<keyword evidence="3" id="KW-1185">Reference proteome</keyword>
<gene>
    <name evidence="2" type="ORF">KDW_53600</name>
</gene>
<reference evidence="2 3" key="1">
    <citation type="submission" date="2019-10" db="EMBL/GenBank/DDBJ databases">
        <title>Dictyobacter vulcani sp. nov., within the class Ktedonobacteria, isolated from soil of volcanic Mt. Zao.</title>
        <authorList>
            <person name="Zheng Y."/>
            <person name="Wang C.M."/>
            <person name="Sakai Y."/>
            <person name="Abe K."/>
            <person name="Yokota A."/>
            <person name="Yabe S."/>
        </authorList>
    </citation>
    <scope>NUCLEOTIDE SEQUENCE [LARGE SCALE GENOMIC DNA]</scope>
    <source>
        <strain evidence="2 3">W12</strain>
    </source>
</reference>
<dbReference type="AlphaFoldDB" id="A0A5J4KND1"/>
<evidence type="ECO:0000313" key="2">
    <source>
        <dbReference type="EMBL" id="GER91198.1"/>
    </source>
</evidence>
<feature type="region of interest" description="Disordered" evidence="1">
    <location>
        <begin position="73"/>
        <end position="97"/>
    </location>
</feature>
<accession>A0A5J4KND1</accession>